<reference evidence="2" key="1">
    <citation type="journal article" date="2023" name="Front. Plant Sci.">
        <title>Chromosomal-level genome assembly of Melastoma candidum provides insights into trichome evolution.</title>
        <authorList>
            <person name="Zhong Y."/>
            <person name="Wu W."/>
            <person name="Sun C."/>
            <person name="Zou P."/>
            <person name="Liu Y."/>
            <person name="Dai S."/>
            <person name="Zhou R."/>
        </authorList>
    </citation>
    <scope>NUCLEOTIDE SEQUENCE [LARGE SCALE GENOMIC DNA]</scope>
</reference>
<keyword evidence="2" id="KW-1185">Reference proteome</keyword>
<name>A0ACB9LMM0_9MYRT</name>
<evidence type="ECO:0000313" key="1">
    <source>
        <dbReference type="EMBL" id="KAI4312233.1"/>
    </source>
</evidence>
<proteinExistence type="predicted"/>
<accession>A0ACB9LMM0</accession>
<evidence type="ECO:0000313" key="2">
    <source>
        <dbReference type="Proteomes" id="UP001057402"/>
    </source>
</evidence>
<gene>
    <name evidence="1" type="ORF">MLD38_037069</name>
</gene>
<protein>
    <submittedName>
        <fullName evidence="1">Uncharacterized protein</fullName>
    </submittedName>
</protein>
<comment type="caution">
    <text evidence="1">The sequence shown here is derived from an EMBL/GenBank/DDBJ whole genome shotgun (WGS) entry which is preliminary data.</text>
</comment>
<dbReference type="EMBL" id="CM042890">
    <property type="protein sequence ID" value="KAI4312233.1"/>
    <property type="molecule type" value="Genomic_DNA"/>
</dbReference>
<sequence>MLQILVVMVDDAHERSISTDIVLGLLKKIQRRRSDLHLIISSATIEAKSMSDFFQPSSRRHRGSESVEPGLKMESAILSVERFQCANSLSDYVRAAVSTVLLIHDKEPFGDILVFLTGEEDIEAAVKQLTDDIQDRKISSVN</sequence>
<organism evidence="1 2">
    <name type="scientific">Melastoma candidum</name>
    <dbReference type="NCBI Taxonomy" id="119954"/>
    <lineage>
        <taxon>Eukaryota</taxon>
        <taxon>Viridiplantae</taxon>
        <taxon>Streptophyta</taxon>
        <taxon>Embryophyta</taxon>
        <taxon>Tracheophyta</taxon>
        <taxon>Spermatophyta</taxon>
        <taxon>Magnoliopsida</taxon>
        <taxon>eudicotyledons</taxon>
        <taxon>Gunneridae</taxon>
        <taxon>Pentapetalae</taxon>
        <taxon>rosids</taxon>
        <taxon>malvids</taxon>
        <taxon>Myrtales</taxon>
        <taxon>Melastomataceae</taxon>
        <taxon>Melastomatoideae</taxon>
        <taxon>Melastomateae</taxon>
        <taxon>Melastoma</taxon>
    </lineage>
</organism>
<dbReference type="Proteomes" id="UP001057402">
    <property type="component" value="Chromosome 11"/>
</dbReference>